<evidence type="ECO:0000313" key="1">
    <source>
        <dbReference type="EMBL" id="CAG8635173.1"/>
    </source>
</evidence>
<dbReference type="EMBL" id="CAJVPY010005089">
    <property type="protein sequence ID" value="CAG8635173.1"/>
    <property type="molecule type" value="Genomic_DNA"/>
</dbReference>
<comment type="caution">
    <text evidence="1">The sequence shown here is derived from an EMBL/GenBank/DDBJ whole genome shotgun (WGS) entry which is preliminary data.</text>
</comment>
<evidence type="ECO:0000313" key="2">
    <source>
        <dbReference type="Proteomes" id="UP000789405"/>
    </source>
</evidence>
<accession>A0A9N9DH31</accession>
<protein>
    <submittedName>
        <fullName evidence="1">18366_t:CDS:1</fullName>
    </submittedName>
</protein>
<sequence>FTLPDPCDAKFLKLVRTSGSLFGTSVGSCFRKVQNALAIKQSSLLFSLLYYTDLDKYDEDLDLIIYTLVIILHSILSKEHQKQLSYKRQKWFRNKNRETTYLSTNTSEELQYLLNTEVPIVVIETGKTPVIDTDFGSDSDNLSPLPNTKVPTITNLEFTNTQSNPSSHYDKTKYYIINRIDQICRYCKAKFWIIEKNQNSKHAALKFPLCCANGKVQLPPLLKPLLYLLNLYTLTNFDVVEFRKHARDYNNALACISFGANIDNQFLGYSISNFRIHSQSLQNMLDICNPYIQNFHQIRDIIRDNAITEISMIIHSNRNQDIRHYNALSAPNIAAIM</sequence>
<organism evidence="1 2">
    <name type="scientific">Dentiscutata erythropus</name>
    <dbReference type="NCBI Taxonomy" id="1348616"/>
    <lineage>
        <taxon>Eukaryota</taxon>
        <taxon>Fungi</taxon>
        <taxon>Fungi incertae sedis</taxon>
        <taxon>Mucoromycota</taxon>
        <taxon>Glomeromycotina</taxon>
        <taxon>Glomeromycetes</taxon>
        <taxon>Diversisporales</taxon>
        <taxon>Gigasporaceae</taxon>
        <taxon>Dentiscutata</taxon>
    </lineage>
</organism>
<keyword evidence="2" id="KW-1185">Reference proteome</keyword>
<feature type="non-terminal residue" evidence="1">
    <location>
        <position position="1"/>
    </location>
</feature>
<dbReference type="AlphaFoldDB" id="A0A9N9DH31"/>
<name>A0A9N9DH31_9GLOM</name>
<reference evidence="1" key="1">
    <citation type="submission" date="2021-06" db="EMBL/GenBank/DDBJ databases">
        <authorList>
            <person name="Kallberg Y."/>
            <person name="Tangrot J."/>
            <person name="Rosling A."/>
        </authorList>
    </citation>
    <scope>NUCLEOTIDE SEQUENCE</scope>
    <source>
        <strain evidence="1">MA453B</strain>
    </source>
</reference>
<dbReference type="OrthoDB" id="2361514at2759"/>
<dbReference type="Proteomes" id="UP000789405">
    <property type="component" value="Unassembled WGS sequence"/>
</dbReference>
<gene>
    <name evidence="1" type="ORF">DERYTH_LOCUS9358</name>
</gene>
<proteinExistence type="predicted"/>
<feature type="non-terminal residue" evidence="1">
    <location>
        <position position="337"/>
    </location>
</feature>